<feature type="transmembrane region" description="Helical" evidence="1">
    <location>
        <begin position="6"/>
        <end position="25"/>
    </location>
</feature>
<reference evidence="2" key="1">
    <citation type="journal article" date="2014" name="Front. Microbiol.">
        <title>High frequency of phylogenetically diverse reductive dehalogenase-homologous genes in deep subseafloor sedimentary metagenomes.</title>
        <authorList>
            <person name="Kawai M."/>
            <person name="Futagami T."/>
            <person name="Toyoda A."/>
            <person name="Takaki Y."/>
            <person name="Nishi S."/>
            <person name="Hori S."/>
            <person name="Arai W."/>
            <person name="Tsubouchi T."/>
            <person name="Morono Y."/>
            <person name="Uchiyama I."/>
            <person name="Ito T."/>
            <person name="Fujiyama A."/>
            <person name="Inagaki F."/>
            <person name="Takami H."/>
        </authorList>
    </citation>
    <scope>NUCLEOTIDE SEQUENCE</scope>
    <source>
        <strain evidence="2">Expedition CK06-06</strain>
    </source>
</reference>
<keyword evidence="1" id="KW-0472">Membrane</keyword>
<dbReference type="EMBL" id="BARU01005878">
    <property type="protein sequence ID" value="GAH42614.1"/>
    <property type="molecule type" value="Genomic_DNA"/>
</dbReference>
<keyword evidence="1" id="KW-1133">Transmembrane helix</keyword>
<proteinExistence type="predicted"/>
<gene>
    <name evidence="2" type="ORF">S03H2_11528</name>
</gene>
<comment type="caution">
    <text evidence="2">The sequence shown here is derived from an EMBL/GenBank/DDBJ whole genome shotgun (WGS) entry which is preliminary data.</text>
</comment>
<evidence type="ECO:0000313" key="2">
    <source>
        <dbReference type="EMBL" id="GAH42614.1"/>
    </source>
</evidence>
<keyword evidence="1" id="KW-0812">Transmembrane</keyword>
<sequence length="91" mass="10457">MKGENVIFLIMIGIAVAFTLWVMFISGQPMLEAKSNLCKENGFDYEYSWECRKHVNGTIETKKITCAQNLPVDLIIPNYNVKCYFLEEAKT</sequence>
<accession>X1GLW9</accession>
<protein>
    <submittedName>
        <fullName evidence="2">Uncharacterized protein</fullName>
    </submittedName>
</protein>
<evidence type="ECO:0000256" key="1">
    <source>
        <dbReference type="SAM" id="Phobius"/>
    </source>
</evidence>
<dbReference type="AlphaFoldDB" id="X1GLW9"/>
<organism evidence="2">
    <name type="scientific">marine sediment metagenome</name>
    <dbReference type="NCBI Taxonomy" id="412755"/>
    <lineage>
        <taxon>unclassified sequences</taxon>
        <taxon>metagenomes</taxon>
        <taxon>ecological metagenomes</taxon>
    </lineage>
</organism>
<name>X1GLW9_9ZZZZ</name>